<keyword evidence="2" id="KW-1133">Transmembrane helix</keyword>
<feature type="signal peptide" evidence="3">
    <location>
        <begin position="1"/>
        <end position="17"/>
    </location>
</feature>
<accession>A0A9P4NJ64</accession>
<organism evidence="5 6">
    <name type="scientific">Tothia fuscella</name>
    <dbReference type="NCBI Taxonomy" id="1048955"/>
    <lineage>
        <taxon>Eukaryota</taxon>
        <taxon>Fungi</taxon>
        <taxon>Dikarya</taxon>
        <taxon>Ascomycota</taxon>
        <taxon>Pezizomycotina</taxon>
        <taxon>Dothideomycetes</taxon>
        <taxon>Pleosporomycetidae</taxon>
        <taxon>Venturiales</taxon>
        <taxon>Cylindrosympodiaceae</taxon>
        <taxon>Tothia</taxon>
    </lineage>
</organism>
<dbReference type="Pfam" id="PF24854">
    <property type="entry name" value="DUF7728"/>
    <property type="match status" value="1"/>
</dbReference>
<feature type="domain" description="DUF7728" evidence="4">
    <location>
        <begin position="45"/>
        <end position="197"/>
    </location>
</feature>
<keyword evidence="2" id="KW-0812">Transmembrane</keyword>
<proteinExistence type="predicted"/>
<sequence>MLPSIALCGSLAVAASALMIPSTVSLETVDSSNKHGSLSLIDPYTQILQVGCPGCAFAQSSTDGVVLWTQGVEHNLLLNISVGEQPETLELNGVRFYPPILSLTTEPPVPYISQVPAGHSLVEIKENADLTSKPLRLTAWSFHSGTSHTVNESGEEILTIVLQLNALERQPVSVPDITITALKNTDAQLMLLKIETLQRPEAAGECKDWPLLCKWRGIIADRLQRLKSKGCHKRPHQVHGPPPHNLHHGPNSHHDGAGAMEHHGPNHHTHGGHRQHRHHASLLRVLVTIKNVIARIALPIAIGIVVGLLTFHIGMALGGLAIFMYCKIRPQRTYAAVTLEEEEEEEEDRDLEKMAFVKDDATMSPPVYVEVEAKELGTQ</sequence>
<dbReference type="EMBL" id="MU007077">
    <property type="protein sequence ID" value="KAF2423755.1"/>
    <property type="molecule type" value="Genomic_DNA"/>
</dbReference>
<dbReference type="OrthoDB" id="5409353at2759"/>
<dbReference type="Proteomes" id="UP000800235">
    <property type="component" value="Unassembled WGS sequence"/>
</dbReference>
<feature type="transmembrane region" description="Helical" evidence="2">
    <location>
        <begin position="296"/>
        <end position="323"/>
    </location>
</feature>
<reference evidence="5" key="1">
    <citation type="journal article" date="2020" name="Stud. Mycol.">
        <title>101 Dothideomycetes genomes: a test case for predicting lifestyles and emergence of pathogens.</title>
        <authorList>
            <person name="Haridas S."/>
            <person name="Albert R."/>
            <person name="Binder M."/>
            <person name="Bloem J."/>
            <person name="Labutti K."/>
            <person name="Salamov A."/>
            <person name="Andreopoulos B."/>
            <person name="Baker S."/>
            <person name="Barry K."/>
            <person name="Bills G."/>
            <person name="Bluhm B."/>
            <person name="Cannon C."/>
            <person name="Castanera R."/>
            <person name="Culley D."/>
            <person name="Daum C."/>
            <person name="Ezra D."/>
            <person name="Gonzalez J."/>
            <person name="Henrissat B."/>
            <person name="Kuo A."/>
            <person name="Liang C."/>
            <person name="Lipzen A."/>
            <person name="Lutzoni F."/>
            <person name="Magnuson J."/>
            <person name="Mondo S."/>
            <person name="Nolan M."/>
            <person name="Ohm R."/>
            <person name="Pangilinan J."/>
            <person name="Park H.-J."/>
            <person name="Ramirez L."/>
            <person name="Alfaro M."/>
            <person name="Sun H."/>
            <person name="Tritt A."/>
            <person name="Yoshinaga Y."/>
            <person name="Zwiers L.-H."/>
            <person name="Turgeon B."/>
            <person name="Goodwin S."/>
            <person name="Spatafora J."/>
            <person name="Crous P."/>
            <person name="Grigoriev I."/>
        </authorList>
    </citation>
    <scope>NUCLEOTIDE SEQUENCE</scope>
    <source>
        <strain evidence="5">CBS 130266</strain>
    </source>
</reference>
<dbReference type="AlphaFoldDB" id="A0A9P4NJ64"/>
<dbReference type="InterPro" id="IPR056145">
    <property type="entry name" value="DUF7728"/>
</dbReference>
<keyword evidence="3" id="KW-0732">Signal</keyword>
<gene>
    <name evidence="5" type="ORF">EJ08DRAFT_652515</name>
</gene>
<feature type="region of interest" description="Disordered" evidence="1">
    <location>
        <begin position="230"/>
        <end position="277"/>
    </location>
</feature>
<dbReference type="PANTHER" id="PTHR40622:SF1">
    <property type="match status" value="1"/>
</dbReference>
<protein>
    <recommendedName>
        <fullName evidence="4">DUF7728 domain-containing protein</fullName>
    </recommendedName>
</protein>
<name>A0A9P4NJ64_9PEZI</name>
<dbReference type="PANTHER" id="PTHR40622">
    <property type="match status" value="1"/>
</dbReference>
<evidence type="ECO:0000313" key="6">
    <source>
        <dbReference type="Proteomes" id="UP000800235"/>
    </source>
</evidence>
<evidence type="ECO:0000256" key="2">
    <source>
        <dbReference type="SAM" id="Phobius"/>
    </source>
</evidence>
<keyword evidence="2" id="KW-0472">Membrane</keyword>
<feature type="chain" id="PRO_5040463739" description="DUF7728 domain-containing protein" evidence="3">
    <location>
        <begin position="18"/>
        <end position="379"/>
    </location>
</feature>
<evidence type="ECO:0000313" key="5">
    <source>
        <dbReference type="EMBL" id="KAF2423755.1"/>
    </source>
</evidence>
<feature type="compositionally biased region" description="Basic residues" evidence="1">
    <location>
        <begin position="265"/>
        <end position="277"/>
    </location>
</feature>
<keyword evidence="6" id="KW-1185">Reference proteome</keyword>
<evidence type="ECO:0000256" key="1">
    <source>
        <dbReference type="SAM" id="MobiDB-lite"/>
    </source>
</evidence>
<feature type="compositionally biased region" description="Basic and acidic residues" evidence="1">
    <location>
        <begin position="252"/>
        <end position="264"/>
    </location>
</feature>
<comment type="caution">
    <text evidence="5">The sequence shown here is derived from an EMBL/GenBank/DDBJ whole genome shotgun (WGS) entry which is preliminary data.</text>
</comment>
<evidence type="ECO:0000256" key="3">
    <source>
        <dbReference type="SAM" id="SignalP"/>
    </source>
</evidence>
<evidence type="ECO:0000259" key="4">
    <source>
        <dbReference type="Pfam" id="PF24854"/>
    </source>
</evidence>